<proteinExistence type="predicted"/>
<reference evidence="2" key="1">
    <citation type="journal article" date="2019" name="Int. J. Syst. Evol. Microbiol.">
        <title>The Global Catalogue of Microorganisms (GCM) 10K type strain sequencing project: providing services to taxonomists for standard genome sequencing and annotation.</title>
        <authorList>
            <consortium name="The Broad Institute Genomics Platform"/>
            <consortium name="The Broad Institute Genome Sequencing Center for Infectious Disease"/>
            <person name="Wu L."/>
            <person name="Ma J."/>
        </authorList>
    </citation>
    <scope>NUCLEOTIDE SEQUENCE [LARGE SCALE GENOMIC DNA]</scope>
    <source>
        <strain evidence="2">IBRC-M 10908</strain>
    </source>
</reference>
<comment type="caution">
    <text evidence="1">The sequence shown here is derived from an EMBL/GenBank/DDBJ whole genome shotgun (WGS) entry which is preliminary data.</text>
</comment>
<organism evidence="1 2">
    <name type="scientific">Salininema proteolyticum</name>
    <dbReference type="NCBI Taxonomy" id="1607685"/>
    <lineage>
        <taxon>Bacteria</taxon>
        <taxon>Bacillati</taxon>
        <taxon>Actinomycetota</taxon>
        <taxon>Actinomycetes</taxon>
        <taxon>Glycomycetales</taxon>
        <taxon>Glycomycetaceae</taxon>
        <taxon>Salininema</taxon>
    </lineage>
</organism>
<evidence type="ECO:0000313" key="1">
    <source>
        <dbReference type="EMBL" id="MFC4334371.1"/>
    </source>
</evidence>
<dbReference type="Proteomes" id="UP001595823">
    <property type="component" value="Unassembled WGS sequence"/>
</dbReference>
<dbReference type="RefSeq" id="WP_380618111.1">
    <property type="nucleotide sequence ID" value="NZ_JBHSDK010000005.1"/>
</dbReference>
<accession>A0ABV8TUX2</accession>
<keyword evidence="2" id="KW-1185">Reference proteome</keyword>
<protein>
    <submittedName>
        <fullName evidence="1">Uncharacterized protein</fullName>
    </submittedName>
</protein>
<dbReference type="EMBL" id="JBHSDK010000005">
    <property type="protein sequence ID" value="MFC4334371.1"/>
    <property type="molecule type" value="Genomic_DNA"/>
</dbReference>
<sequence length="96" mass="10146">MLSGVGVRALPYRAKVRLHAPAEAMADKFPPSTGVLEAVDAENCVLGFGGASYPNMAGFLGIGFTVPDPPDLAEGPRELSWRFHTAAGYRPAGSWE</sequence>
<name>A0ABV8TUX2_9ACTN</name>
<evidence type="ECO:0000313" key="2">
    <source>
        <dbReference type="Proteomes" id="UP001595823"/>
    </source>
</evidence>
<gene>
    <name evidence="1" type="ORF">ACFPET_04070</name>
</gene>